<sequence>MVHVGPYKDDYDAGLQNIFVGDISSGYVLGNPLTHQGVENVCTNSNLFCFPSTLAGFLSEEHKLKASVLKVSTSQSDAPLPVGSGQASRWASNSSWSSDYGIFKLLNGGTVSCSLNSSEGVNYMSSIQINSANPNDLSSCKGPLLNQRGTGFRQNKNSENIKSGSFEGSSSPHVKISPPLLDWGQKYLYFPSLAFLTVSNTRNDSILHVYEPFSTDIQFYPCNFSETVLGPGEVASLCFVFLPRWLGSSSAQLILQTSSGGFLVQAKGFAMDSPYGIQPIVGLDVSSSGRWSKNLSLFNPFDETLYVEEVTAWIMISLGNTSHTAETICTMEDFLGPDELGLLSVKDWLDVRGGQVGFPLMAMRPHRNWEIGPRSTETLIEIDFSFDSEGKVFGVFCLQLLRSSQDKSDMVMVPLEAELDGKAAYDDLTCSVSVSVEALVPCDASKTVVVAISLRNDAPYLLSVVKITEDAETKLFQIKYMEGLILFPWHCHTSCCGYLHSTS</sequence>
<reference evidence="4 5" key="1">
    <citation type="journal article" date="2024" name="Plant J.">
        <title>Genome sequences and population genomics reveal climatic adaptation and genomic divergence between two closely related sweetgum species.</title>
        <authorList>
            <person name="Xu W.Q."/>
            <person name="Ren C.Q."/>
            <person name="Zhang X.Y."/>
            <person name="Comes H.P."/>
            <person name="Liu X.H."/>
            <person name="Li Y.G."/>
            <person name="Kettle C.J."/>
            <person name="Jalonen R."/>
            <person name="Gaisberger H."/>
            <person name="Ma Y.Z."/>
            <person name="Qiu Y.X."/>
        </authorList>
    </citation>
    <scope>NUCLEOTIDE SEQUENCE [LARGE SCALE GENOMIC DNA]</scope>
    <source>
        <strain evidence="4">Hangzhou</strain>
    </source>
</reference>
<feature type="region of interest" description="Disordered" evidence="1">
    <location>
        <begin position="151"/>
        <end position="170"/>
    </location>
</feature>
<organism evidence="4 5">
    <name type="scientific">Liquidambar formosana</name>
    <name type="common">Formosan gum</name>
    <dbReference type="NCBI Taxonomy" id="63359"/>
    <lineage>
        <taxon>Eukaryota</taxon>
        <taxon>Viridiplantae</taxon>
        <taxon>Streptophyta</taxon>
        <taxon>Embryophyta</taxon>
        <taxon>Tracheophyta</taxon>
        <taxon>Spermatophyta</taxon>
        <taxon>Magnoliopsida</taxon>
        <taxon>eudicotyledons</taxon>
        <taxon>Gunneridae</taxon>
        <taxon>Pentapetalae</taxon>
        <taxon>Saxifragales</taxon>
        <taxon>Altingiaceae</taxon>
        <taxon>Liquidambar</taxon>
    </lineage>
</organism>
<name>A0AAP0X110_LIQFO</name>
<dbReference type="GO" id="GO:0016020">
    <property type="term" value="C:membrane"/>
    <property type="evidence" value="ECO:0007669"/>
    <property type="project" value="TreeGrafter"/>
</dbReference>
<evidence type="ECO:0000313" key="5">
    <source>
        <dbReference type="Proteomes" id="UP001415857"/>
    </source>
</evidence>
<accession>A0AAP0X110</accession>
<feature type="domain" description="Transmembrane protein 131-like N-terminal" evidence="2">
    <location>
        <begin position="174"/>
        <end position="257"/>
    </location>
</feature>
<dbReference type="Proteomes" id="UP001415857">
    <property type="component" value="Unassembled WGS sequence"/>
</dbReference>
<dbReference type="Pfam" id="PF24474">
    <property type="entry name" value="DUF7579"/>
    <property type="match status" value="1"/>
</dbReference>
<dbReference type="InterPro" id="IPR056001">
    <property type="entry name" value="DUF7579"/>
</dbReference>
<protein>
    <recommendedName>
        <fullName evidence="6">Transmembrane protein 131-like N-terminal domain-containing protein</fullName>
    </recommendedName>
</protein>
<feature type="domain" description="DUF7579" evidence="3">
    <location>
        <begin position="431"/>
        <end position="488"/>
    </location>
</feature>
<dbReference type="EMBL" id="JBBPBK010000005">
    <property type="protein sequence ID" value="KAK9284891.1"/>
    <property type="molecule type" value="Genomic_DNA"/>
</dbReference>
<comment type="caution">
    <text evidence="4">The sequence shown here is derived from an EMBL/GenBank/DDBJ whole genome shotgun (WGS) entry which is preliminary data.</text>
</comment>
<evidence type="ECO:0000259" key="2">
    <source>
        <dbReference type="Pfam" id="PF12371"/>
    </source>
</evidence>
<evidence type="ECO:0000313" key="4">
    <source>
        <dbReference type="EMBL" id="KAK9284891.1"/>
    </source>
</evidence>
<keyword evidence="5" id="KW-1185">Reference proteome</keyword>
<gene>
    <name evidence="4" type="ORF">L1049_024072</name>
</gene>
<evidence type="ECO:0000256" key="1">
    <source>
        <dbReference type="SAM" id="MobiDB-lite"/>
    </source>
</evidence>
<proteinExistence type="predicted"/>
<evidence type="ECO:0000259" key="3">
    <source>
        <dbReference type="Pfam" id="PF24474"/>
    </source>
</evidence>
<dbReference type="InterPro" id="IPR039877">
    <property type="entry name" value="TMEM131-like"/>
</dbReference>
<dbReference type="PANTHER" id="PTHR22050">
    <property type="entry name" value="RW1 PROTEIN HOMOLOG"/>
    <property type="match status" value="1"/>
</dbReference>
<dbReference type="PANTHER" id="PTHR22050:SF0">
    <property type="entry name" value="TRANSMEMBRANE PROTEIN 131 HOMOLOG"/>
    <property type="match status" value="1"/>
</dbReference>
<dbReference type="Pfam" id="PF12371">
    <property type="entry name" value="TMEM131_like_N"/>
    <property type="match status" value="1"/>
</dbReference>
<evidence type="ECO:0008006" key="6">
    <source>
        <dbReference type="Google" id="ProtNLM"/>
    </source>
</evidence>
<dbReference type="InterPro" id="IPR022113">
    <property type="entry name" value="TMEM131L_N"/>
</dbReference>
<dbReference type="AlphaFoldDB" id="A0AAP0X110"/>